<dbReference type="RefSeq" id="WP_236985878.1">
    <property type="nucleotide sequence ID" value="NZ_AP023086.1"/>
</dbReference>
<protein>
    <recommendedName>
        <fullName evidence="4">Glutamate synthase domain-containing protein</fullName>
    </recommendedName>
</protein>
<gene>
    <name evidence="5" type="ORF">MARGE09_P0575</name>
</gene>
<keyword evidence="3" id="KW-1133">Transmembrane helix</keyword>
<feature type="domain" description="Glutamate synthase" evidence="4">
    <location>
        <begin position="146"/>
        <end position="462"/>
    </location>
</feature>
<evidence type="ECO:0000313" key="5">
    <source>
        <dbReference type="EMBL" id="BCD96375.1"/>
    </source>
</evidence>
<dbReference type="SUPFAM" id="SSF51395">
    <property type="entry name" value="FMN-linked oxidoreductases"/>
    <property type="match status" value="1"/>
</dbReference>
<accession>A0AAN2BIV7</accession>
<reference evidence="5 6" key="1">
    <citation type="journal article" date="2022" name="IScience">
        <title>An ultrasensitive nanofiber-based assay for enzymatic hydrolysis and deep-sea microbial degradation of cellulose.</title>
        <authorList>
            <person name="Tsudome M."/>
            <person name="Tachioka M."/>
            <person name="Miyazaki M."/>
            <person name="Uchimura K."/>
            <person name="Tsuda M."/>
            <person name="Takaki Y."/>
            <person name="Deguchi S."/>
        </authorList>
    </citation>
    <scope>NUCLEOTIDE SEQUENCE [LARGE SCALE GENOMIC DNA]</scope>
    <source>
        <strain evidence="5 6">GE09</strain>
    </source>
</reference>
<sequence>MIDSYIHSTLNFFAALFIVAVGLFLLTIIALYIIDIRQTRHTIRRNYPVIGRFRYFFEHLGEFFRQYFFALDREELPFNRATRSWVYRAAKNVSTSVAFGSTRSLTQAGDIHFTNAGFALLEEHTLKTTARVIGPLCQYPYAAPSFINISGMSFGALSSPAITALSHGAAKAGCWLNTGEGGLSPYHLAGNCDIVYQIGTAKYGVRDEEGNLCPAKLKSLAEKPQVRMFELKLSQGAKPGKGGILPATKVSAEIAAIRGIPEGQASISPNRHRDIENIQELIDRLDDIRDITGKPVGFKTVLGSTQWFTDLCAYMAKLPSEQVPDFITLDGAEGGTGAAPQSLMDHMGLPLMESLPFVVDELKRFGLRERIAVIAGGKLVTPSTAARAMATGADFVVSARGFMFSLGCIQAMQCHQNTCPTGITTHNERLQKGLDPHNKANRVANYHQELVKEVEMIAHSCGAAHARKLTRQHVRIINEAGRSTLLSDVYPEPIKHVSDTH</sequence>
<dbReference type="Proteomes" id="UP001320119">
    <property type="component" value="Chromosome"/>
</dbReference>
<dbReference type="Gene3D" id="3.20.20.70">
    <property type="entry name" value="Aldolase class I"/>
    <property type="match status" value="1"/>
</dbReference>
<evidence type="ECO:0000256" key="3">
    <source>
        <dbReference type="SAM" id="Phobius"/>
    </source>
</evidence>
<keyword evidence="6" id="KW-1185">Reference proteome</keyword>
<dbReference type="CDD" id="cd02808">
    <property type="entry name" value="GltS_FMN"/>
    <property type="match status" value="1"/>
</dbReference>
<evidence type="ECO:0000313" key="6">
    <source>
        <dbReference type="Proteomes" id="UP001320119"/>
    </source>
</evidence>
<dbReference type="PIRSF" id="PIRSF006429">
    <property type="entry name" value="GOGAT_lg_2"/>
    <property type="match status" value="1"/>
</dbReference>
<dbReference type="InterPro" id="IPR024188">
    <property type="entry name" value="GltB"/>
</dbReference>
<dbReference type="GO" id="GO:0015930">
    <property type="term" value="F:glutamate synthase activity"/>
    <property type="evidence" value="ECO:0007669"/>
    <property type="project" value="InterPro"/>
</dbReference>
<dbReference type="KEGG" id="marq:MARGE09_P0575"/>
<dbReference type="InterPro" id="IPR013785">
    <property type="entry name" value="Aldolase_TIM"/>
</dbReference>
<evidence type="ECO:0000259" key="4">
    <source>
        <dbReference type="Pfam" id="PF01645"/>
    </source>
</evidence>
<dbReference type="GO" id="GO:0006537">
    <property type="term" value="P:glutamate biosynthetic process"/>
    <property type="evidence" value="ECO:0007669"/>
    <property type="project" value="InterPro"/>
</dbReference>
<comment type="similarity">
    <text evidence="1 2">Belongs to the glutamate synthase family.</text>
</comment>
<dbReference type="EMBL" id="AP023086">
    <property type="protein sequence ID" value="BCD96375.1"/>
    <property type="molecule type" value="Genomic_DNA"/>
</dbReference>
<evidence type="ECO:0000256" key="1">
    <source>
        <dbReference type="ARBA" id="ARBA00009716"/>
    </source>
</evidence>
<evidence type="ECO:0000256" key="2">
    <source>
        <dbReference type="PIRNR" id="PIRNR006429"/>
    </source>
</evidence>
<dbReference type="AlphaFoldDB" id="A0AAN2BIV7"/>
<dbReference type="PANTHER" id="PTHR43819:SF1">
    <property type="entry name" value="ARCHAEAL-TYPE GLUTAMATE SYNTHASE [NADPH]"/>
    <property type="match status" value="1"/>
</dbReference>
<organism evidence="5 6">
    <name type="scientific">Marinagarivorans cellulosilyticus</name>
    <dbReference type="NCBI Taxonomy" id="2721545"/>
    <lineage>
        <taxon>Bacteria</taxon>
        <taxon>Pseudomonadati</taxon>
        <taxon>Pseudomonadota</taxon>
        <taxon>Gammaproteobacteria</taxon>
        <taxon>Cellvibrionales</taxon>
        <taxon>Cellvibrionaceae</taxon>
        <taxon>Marinagarivorans</taxon>
    </lineage>
</organism>
<dbReference type="PANTHER" id="PTHR43819">
    <property type="entry name" value="ARCHAEAL-TYPE GLUTAMATE SYNTHASE [NADPH]"/>
    <property type="match status" value="1"/>
</dbReference>
<dbReference type="Pfam" id="PF01645">
    <property type="entry name" value="Glu_synthase"/>
    <property type="match status" value="1"/>
</dbReference>
<keyword evidence="3" id="KW-0472">Membrane</keyword>
<dbReference type="InterPro" id="IPR002932">
    <property type="entry name" value="Glu_synthdom"/>
</dbReference>
<name>A0AAN2BIV7_9GAMM</name>
<proteinExistence type="inferred from homology"/>
<keyword evidence="3" id="KW-0812">Transmembrane</keyword>
<feature type="transmembrane region" description="Helical" evidence="3">
    <location>
        <begin position="12"/>
        <end position="34"/>
    </location>
</feature>